<accession>A0A250IRI7</accession>
<evidence type="ECO:0000256" key="3">
    <source>
        <dbReference type="PIRSR" id="PIRSR036979-1"/>
    </source>
</evidence>
<dbReference type="PROSITE" id="PS51409">
    <property type="entry name" value="ARGINASE_2"/>
    <property type="match status" value="1"/>
</dbReference>
<comment type="cofactor">
    <cofactor evidence="3">
        <name>Mn(2+)</name>
        <dbReference type="ChEBI" id="CHEBI:29035"/>
    </cofactor>
    <text evidence="3">Binds 2 manganese ions per subunit.</text>
</comment>
<dbReference type="Pfam" id="PF00491">
    <property type="entry name" value="Arginase"/>
    <property type="match status" value="1"/>
</dbReference>
<evidence type="ECO:0000313" key="5">
    <source>
        <dbReference type="EMBL" id="ATB34365.1"/>
    </source>
</evidence>
<proteinExistence type="inferred from homology"/>
<evidence type="ECO:0000256" key="4">
    <source>
        <dbReference type="PROSITE-ProRule" id="PRU00742"/>
    </source>
</evidence>
<keyword evidence="2" id="KW-0378">Hydrolase</keyword>
<dbReference type="OrthoDB" id="9789727at2"/>
<comment type="similarity">
    <text evidence="4">Belongs to the arginase family.</text>
</comment>
<dbReference type="Gene3D" id="3.40.800.10">
    <property type="entry name" value="Ureohydrolase domain"/>
    <property type="match status" value="1"/>
</dbReference>
<dbReference type="PANTHER" id="PTHR11358">
    <property type="entry name" value="ARGINASE/AGMATINASE"/>
    <property type="match status" value="1"/>
</dbReference>
<keyword evidence="6" id="KW-1185">Reference proteome</keyword>
<dbReference type="PRINTS" id="PR00116">
    <property type="entry name" value="ARGINASE"/>
</dbReference>
<feature type="binding site" evidence="3">
    <location>
        <position position="175"/>
    </location>
    <ligand>
        <name>Mn(2+)</name>
        <dbReference type="ChEBI" id="CHEBI:29035"/>
        <label>1</label>
    </ligand>
</feature>
<protein>
    <submittedName>
        <fullName evidence="5">Agmatinase</fullName>
    </submittedName>
</protein>
<dbReference type="EMBL" id="CP022163">
    <property type="protein sequence ID" value="ATB34365.1"/>
    <property type="molecule type" value="Genomic_DNA"/>
</dbReference>
<dbReference type="InterPro" id="IPR006035">
    <property type="entry name" value="Ureohydrolase"/>
</dbReference>
<dbReference type="AlphaFoldDB" id="A0A250IRI7"/>
<organism evidence="5 6">
    <name type="scientific">Melittangium boletus DSM 14713</name>
    <dbReference type="NCBI Taxonomy" id="1294270"/>
    <lineage>
        <taxon>Bacteria</taxon>
        <taxon>Pseudomonadati</taxon>
        <taxon>Myxococcota</taxon>
        <taxon>Myxococcia</taxon>
        <taxon>Myxococcales</taxon>
        <taxon>Cystobacterineae</taxon>
        <taxon>Archangiaceae</taxon>
        <taxon>Melittangium</taxon>
    </lineage>
</organism>
<keyword evidence="1 3" id="KW-0479">Metal-binding</keyword>
<feature type="binding site" evidence="3">
    <location>
        <position position="150"/>
    </location>
    <ligand>
        <name>Mn(2+)</name>
        <dbReference type="ChEBI" id="CHEBI:29035"/>
        <label>1</label>
    </ligand>
</feature>
<feature type="binding site" evidence="3">
    <location>
        <position position="269"/>
    </location>
    <ligand>
        <name>Mn(2+)</name>
        <dbReference type="ChEBI" id="CHEBI:29035"/>
        <label>1</label>
    </ligand>
</feature>
<dbReference type="KEGG" id="mbd:MEBOL_007867"/>
<gene>
    <name evidence="5" type="ORF">MEBOL_007867</name>
</gene>
<dbReference type="RefSeq" id="WP_095983297.1">
    <property type="nucleotide sequence ID" value="NZ_CP022163.1"/>
</dbReference>
<evidence type="ECO:0000313" key="6">
    <source>
        <dbReference type="Proteomes" id="UP000217289"/>
    </source>
</evidence>
<dbReference type="GO" id="GO:0008783">
    <property type="term" value="F:agmatinase activity"/>
    <property type="evidence" value="ECO:0007669"/>
    <property type="project" value="TreeGrafter"/>
</dbReference>
<dbReference type="InterPro" id="IPR023696">
    <property type="entry name" value="Ureohydrolase_dom_sf"/>
</dbReference>
<dbReference type="CDD" id="cd11593">
    <property type="entry name" value="Agmatinase-like_2"/>
    <property type="match status" value="1"/>
</dbReference>
<evidence type="ECO:0000256" key="2">
    <source>
        <dbReference type="ARBA" id="ARBA00022801"/>
    </source>
</evidence>
<dbReference type="GO" id="GO:0046872">
    <property type="term" value="F:metal ion binding"/>
    <property type="evidence" value="ECO:0007669"/>
    <property type="project" value="UniProtKB-KW"/>
</dbReference>
<reference evidence="5 6" key="1">
    <citation type="submission" date="2017-06" db="EMBL/GenBank/DDBJ databases">
        <authorList>
            <person name="Kim H.J."/>
            <person name="Triplett B.A."/>
        </authorList>
    </citation>
    <scope>NUCLEOTIDE SEQUENCE [LARGE SCALE GENOMIC DNA]</scope>
    <source>
        <strain evidence="5 6">DSM 14713</strain>
    </source>
</reference>
<name>A0A250IRI7_9BACT</name>
<dbReference type="Proteomes" id="UP000217289">
    <property type="component" value="Chromosome"/>
</dbReference>
<sequence>MSAPFDPSAAAAPGSGIFGLPHSPEEAHVVLIPVPFEATTSYGGGTSEGPNAILEASRQVDLFDVETGRPYARGIALLPEPEQWRAWNTRAKERAVPIVEAGGVDPSQPELQAASAEVNGLCEQLHEAVYQTAKEWLAKGKRVAALGGDHSISYGIIRAHAEKYPGLGVLHLDAHADLRDAYEGFTWSHASIMHNVAERIPGVKSLVQVALRDMSEEEHGYIENSGGRVRAFFDSDLQRKRFDGVPWNHQVDEMIQHLPQNVYLSFDIDGLDPTLCPHTGTPVPGGLSFPEAVALIAGVVRSGRTIVGFDLTEVAPDPEGGEWDGNVGARLLYKMIGWMLKSERT</sequence>
<feature type="binding site" evidence="3">
    <location>
        <position position="173"/>
    </location>
    <ligand>
        <name>Mn(2+)</name>
        <dbReference type="ChEBI" id="CHEBI:29035"/>
        <label>1</label>
    </ligand>
</feature>
<dbReference type="PANTHER" id="PTHR11358:SF26">
    <property type="entry name" value="GUANIDINO ACID HYDROLASE, MITOCHONDRIAL"/>
    <property type="match status" value="1"/>
</dbReference>
<feature type="binding site" evidence="3">
    <location>
        <position position="267"/>
    </location>
    <ligand>
        <name>Mn(2+)</name>
        <dbReference type="ChEBI" id="CHEBI:29035"/>
        <label>1</label>
    </ligand>
</feature>
<feature type="binding site" evidence="3">
    <location>
        <position position="177"/>
    </location>
    <ligand>
        <name>Mn(2+)</name>
        <dbReference type="ChEBI" id="CHEBI:29035"/>
        <label>1</label>
    </ligand>
</feature>
<dbReference type="SUPFAM" id="SSF52768">
    <property type="entry name" value="Arginase/deacetylase"/>
    <property type="match status" value="1"/>
</dbReference>
<evidence type="ECO:0000256" key="1">
    <source>
        <dbReference type="ARBA" id="ARBA00022723"/>
    </source>
</evidence>
<dbReference type="PIRSF" id="PIRSF036979">
    <property type="entry name" value="Arginase"/>
    <property type="match status" value="1"/>
</dbReference>
<keyword evidence="3" id="KW-0464">Manganese</keyword>
<dbReference type="GO" id="GO:0033389">
    <property type="term" value="P:putrescine biosynthetic process from arginine, via agmatine"/>
    <property type="evidence" value="ECO:0007669"/>
    <property type="project" value="TreeGrafter"/>
</dbReference>